<evidence type="ECO:0000313" key="3">
    <source>
        <dbReference type="Proteomes" id="UP001642520"/>
    </source>
</evidence>
<accession>A0ABP1PET5</accession>
<feature type="compositionally biased region" description="Polar residues" evidence="1">
    <location>
        <begin position="425"/>
        <end position="434"/>
    </location>
</feature>
<feature type="compositionally biased region" description="Basic and acidic residues" evidence="1">
    <location>
        <begin position="1042"/>
        <end position="1055"/>
    </location>
</feature>
<organism evidence="2 3">
    <name type="scientific">Xylocopa violacea</name>
    <name type="common">Violet carpenter bee</name>
    <name type="synonym">Apis violacea</name>
    <dbReference type="NCBI Taxonomy" id="135666"/>
    <lineage>
        <taxon>Eukaryota</taxon>
        <taxon>Metazoa</taxon>
        <taxon>Ecdysozoa</taxon>
        <taxon>Arthropoda</taxon>
        <taxon>Hexapoda</taxon>
        <taxon>Insecta</taxon>
        <taxon>Pterygota</taxon>
        <taxon>Neoptera</taxon>
        <taxon>Endopterygota</taxon>
        <taxon>Hymenoptera</taxon>
        <taxon>Apocrita</taxon>
        <taxon>Aculeata</taxon>
        <taxon>Apoidea</taxon>
        <taxon>Anthophila</taxon>
        <taxon>Apidae</taxon>
        <taxon>Xylocopa</taxon>
        <taxon>Xylocopa</taxon>
    </lineage>
</organism>
<evidence type="ECO:0000313" key="2">
    <source>
        <dbReference type="EMBL" id="CAL7951053.1"/>
    </source>
</evidence>
<feature type="region of interest" description="Disordered" evidence="1">
    <location>
        <begin position="798"/>
        <end position="864"/>
    </location>
</feature>
<comment type="caution">
    <text evidence="2">The sequence shown here is derived from an EMBL/GenBank/DDBJ whole genome shotgun (WGS) entry which is preliminary data.</text>
</comment>
<feature type="compositionally biased region" description="Basic residues" evidence="1">
    <location>
        <begin position="130"/>
        <end position="139"/>
    </location>
</feature>
<protein>
    <submittedName>
        <fullName evidence="2">Uncharacterized protein</fullName>
    </submittedName>
</protein>
<feature type="compositionally biased region" description="Gly residues" evidence="1">
    <location>
        <begin position="566"/>
        <end position="578"/>
    </location>
</feature>
<feature type="compositionally biased region" description="Low complexity" evidence="1">
    <location>
        <begin position="1030"/>
        <end position="1041"/>
    </location>
</feature>
<keyword evidence="3" id="KW-1185">Reference proteome</keyword>
<feature type="compositionally biased region" description="Acidic residues" evidence="1">
    <location>
        <begin position="819"/>
        <end position="856"/>
    </location>
</feature>
<feature type="compositionally biased region" description="Basic and acidic residues" evidence="1">
    <location>
        <begin position="258"/>
        <end position="268"/>
    </location>
</feature>
<name>A0ABP1PET5_XYLVO</name>
<feature type="region of interest" description="Disordered" evidence="1">
    <location>
        <begin position="930"/>
        <end position="951"/>
    </location>
</feature>
<feature type="region of interest" description="Disordered" evidence="1">
    <location>
        <begin position="558"/>
        <end position="608"/>
    </location>
</feature>
<sequence>MNDEMILKSLTAGANIPYADEDGLVPVVDHRRARSNLARRELTKEVASPSLGAKNAQGFVTFRSMVQPRASQEGNVSMLQRSAMFGQKESLPQHRQRQSPGSRRNKNEAIDTLALENPLQRYENAVLKYQKPKGRPRRQLSRERQQQQQNHGYSSSDESVARNKSKSISSIDTQSVNNILDEYEDLDYRRSSDLSDVGSISVSNFEAVMMDQQKRQQQQQQQEKSRAFATRMRSKCSPTAEKPQPVLKVNQQTQVRQRSRERQKESVRRVPPSSTEDNSSSCVPTCPPTVESSRVRVPEVLLRKGEVQKRVDEWLNQMQNQNFAVPREKPLTRSNSSAEQKSQRRYRQDSRSRSIDEGRDKLNGTSSSYDDLSRADKKPERKVNKVNVGVNTSRGTYKEYLALKSRSKQQDYGFSASSNAIVRSRDISPSTGSRIPQRGPLGSSFRSRRLESNAIETSQGDESAQQQLCQPEKNSRARGASDNRLTGLTKTRIESDHGRISGVGCVSGSATSSTNASNNASNNGPSSIIPCRRASFKRSQNYEQSVTVATARALVKEETGQRARCGGIGPTKGPGNLGDQGEPISPNKDGESRRAALTGDSTRAGDKAADAACKSTEAPRCGDRAARDIPRITVGEPCEPRCRQEKRDSRMDQTRQETIYGAVGARVRTLQGQQECRVTRARNLQGCLEPAEARKPPFQPRKEQTPCPQDANDKRSPIGSPQSTFKPSGRVYAALHQPSEQNSARSRSSSNNNAEKSPSRSHYPARNHVEKIYERSLQPQVIHVGDLQSILRPSLQQTIGGARSDRGSPPKEAVTLAESNEEEDEEEDEEEEDEEVQEEEEEEAVEEEEEEEEEAASDVYERVGELRYEHLETIEEDDQKSEASVCRYPEIAFSQCLKIQQALANGRPRGVQERQREEQDEPGRAYVQAFHSAGSPEGVETSQRDEPEEEREIAEPAIMILEDLEVPYESGNLVENGQTACHTRESSNLSTATIPLDELERERQAAKFKAEDGCLRLNEMFDQRTGARFQQQEDAADAGGQRAEHERTSSREIEDRASVVNEVLVKNLQFKQDLPNDSAEQCAGGDSFGRIIEYSGQRQIGFHNVLCDDYENVQNARYNGSKMYVTKEETERQRLMDLLRKGDYESVKAVSDNDFLPSI</sequence>
<feature type="region of interest" description="Disordered" evidence="1">
    <location>
        <begin position="321"/>
        <end position="389"/>
    </location>
</feature>
<dbReference type="EMBL" id="CAXAJV020001300">
    <property type="protein sequence ID" value="CAL7951053.1"/>
    <property type="molecule type" value="Genomic_DNA"/>
</dbReference>
<proteinExistence type="predicted"/>
<feature type="region of interest" description="Disordered" evidence="1">
    <location>
        <begin position="425"/>
        <end position="528"/>
    </location>
</feature>
<feature type="region of interest" description="Disordered" evidence="1">
    <location>
        <begin position="128"/>
        <end position="171"/>
    </location>
</feature>
<feature type="compositionally biased region" description="Basic and acidic residues" evidence="1">
    <location>
        <begin position="346"/>
        <end position="362"/>
    </location>
</feature>
<feature type="compositionally biased region" description="Polar residues" evidence="1">
    <location>
        <begin position="454"/>
        <end position="469"/>
    </location>
</feature>
<feature type="compositionally biased region" description="Basic and acidic residues" evidence="1">
    <location>
        <begin position="371"/>
        <end position="383"/>
    </location>
</feature>
<feature type="region of interest" description="Disordered" evidence="1">
    <location>
        <begin position="1029"/>
        <end position="1055"/>
    </location>
</feature>
<feature type="region of interest" description="Disordered" evidence="1">
    <location>
        <begin position="688"/>
        <end position="771"/>
    </location>
</feature>
<feature type="compositionally biased region" description="Low complexity" evidence="1">
    <location>
        <begin position="742"/>
        <end position="754"/>
    </location>
</feature>
<reference evidence="2 3" key="1">
    <citation type="submission" date="2024-08" db="EMBL/GenBank/DDBJ databases">
        <authorList>
            <person name="Will J Nash"/>
            <person name="Angela Man"/>
            <person name="Seanna McTaggart"/>
            <person name="Kendall Baker"/>
            <person name="Tom Barker"/>
            <person name="Leah Catchpole"/>
            <person name="Alex Durrant"/>
            <person name="Karim Gharbi"/>
            <person name="Naomi Irish"/>
            <person name="Gemy Kaithakottil"/>
            <person name="Debby Ku"/>
            <person name="Aaliyah Providence"/>
            <person name="Felix Shaw"/>
            <person name="David Swarbreck"/>
            <person name="Chris Watkins"/>
            <person name="Ann M. McCartney"/>
            <person name="Giulio Formenti"/>
            <person name="Alice Mouton"/>
            <person name="Noel Vella"/>
            <person name="Bjorn M von Reumont"/>
            <person name="Adriana Vella"/>
            <person name="Wilfried Haerty"/>
        </authorList>
    </citation>
    <scope>NUCLEOTIDE SEQUENCE [LARGE SCALE GENOMIC DNA]</scope>
</reference>
<dbReference type="Proteomes" id="UP001642520">
    <property type="component" value="Unassembled WGS sequence"/>
</dbReference>
<evidence type="ECO:0000256" key="1">
    <source>
        <dbReference type="SAM" id="MobiDB-lite"/>
    </source>
</evidence>
<feature type="compositionally biased region" description="Polar residues" evidence="1">
    <location>
        <begin position="272"/>
        <end position="283"/>
    </location>
</feature>
<gene>
    <name evidence="2" type="ORF">XYLVIOL_LOCUS10339</name>
</gene>
<feature type="compositionally biased region" description="Low complexity" evidence="1">
    <location>
        <begin position="507"/>
        <end position="528"/>
    </location>
</feature>
<feature type="compositionally biased region" description="Basic and acidic residues" evidence="1">
    <location>
        <begin position="691"/>
        <end position="704"/>
    </location>
</feature>
<feature type="region of interest" description="Disordered" evidence="1">
    <location>
        <begin position="86"/>
        <end position="115"/>
    </location>
</feature>
<feature type="region of interest" description="Disordered" evidence="1">
    <location>
        <begin position="210"/>
        <end position="291"/>
    </location>
</feature>